<protein>
    <recommendedName>
        <fullName evidence="4">DUF4296 domain-containing protein</fullName>
    </recommendedName>
</protein>
<dbReference type="Proteomes" id="UP000322814">
    <property type="component" value="Unassembled WGS sequence"/>
</dbReference>
<comment type="caution">
    <text evidence="2">The sequence shown here is derived from an EMBL/GenBank/DDBJ whole genome shotgun (WGS) entry which is preliminary data.</text>
</comment>
<reference evidence="2 3" key="1">
    <citation type="journal article" date="1992" name="Lakartidningen">
        <title>[Penicillin V and not amoxicillin is the first choice preparation in acute otitis].</title>
        <authorList>
            <person name="Kamme C."/>
            <person name="Lundgren K."/>
            <person name="Prellner K."/>
        </authorList>
    </citation>
    <scope>NUCLEOTIDE SEQUENCE [LARGE SCALE GENOMIC DNA]</scope>
    <source>
        <strain evidence="2 3">PC4580III</strain>
    </source>
</reference>
<accession>A0A5C8EPR8</accession>
<dbReference type="EMBL" id="SAYB01000002">
    <property type="protein sequence ID" value="TXJ39333.1"/>
    <property type="molecule type" value="Genomic_DNA"/>
</dbReference>
<organism evidence="2 3">
    <name type="scientific">Brachyspira aalborgi</name>
    <dbReference type="NCBI Taxonomy" id="29522"/>
    <lineage>
        <taxon>Bacteria</taxon>
        <taxon>Pseudomonadati</taxon>
        <taxon>Spirochaetota</taxon>
        <taxon>Spirochaetia</taxon>
        <taxon>Brachyspirales</taxon>
        <taxon>Brachyspiraceae</taxon>
        <taxon>Brachyspira</taxon>
    </lineage>
</organism>
<sequence length="123" mass="14725">MKQLILLCMFLMSIAIFSVGCEGQELKAPEKEENKKPVVIESYFESKKPVLFEHYYIYQLYSNYQLPILHASEVIGLVAQAHNVSSNDFYKLYWEEYEAWYNERMKRTEKYEEKILESIKKGY</sequence>
<name>A0A5C8EPR8_9SPIR</name>
<gene>
    <name evidence="2" type="ORF">EPJ78_01425</name>
</gene>
<keyword evidence="1" id="KW-0732">Signal</keyword>
<dbReference type="AlphaFoldDB" id="A0A5C8EPR8"/>
<dbReference type="RefSeq" id="WP_147770269.1">
    <property type="nucleotide sequence ID" value="NZ_SAYB01000002.1"/>
</dbReference>
<evidence type="ECO:0000313" key="2">
    <source>
        <dbReference type="EMBL" id="TXJ39333.1"/>
    </source>
</evidence>
<evidence type="ECO:0000313" key="3">
    <source>
        <dbReference type="Proteomes" id="UP000322814"/>
    </source>
</evidence>
<evidence type="ECO:0008006" key="4">
    <source>
        <dbReference type="Google" id="ProtNLM"/>
    </source>
</evidence>
<proteinExistence type="predicted"/>
<evidence type="ECO:0000256" key="1">
    <source>
        <dbReference type="SAM" id="SignalP"/>
    </source>
</evidence>
<dbReference type="PROSITE" id="PS51257">
    <property type="entry name" value="PROKAR_LIPOPROTEIN"/>
    <property type="match status" value="1"/>
</dbReference>
<feature type="signal peptide" evidence="1">
    <location>
        <begin position="1"/>
        <end position="20"/>
    </location>
</feature>
<feature type="chain" id="PRO_5022703712" description="DUF4296 domain-containing protein" evidence="1">
    <location>
        <begin position="21"/>
        <end position="123"/>
    </location>
</feature>